<evidence type="ECO:0000256" key="1">
    <source>
        <dbReference type="SAM" id="Phobius"/>
    </source>
</evidence>
<proteinExistence type="predicted"/>
<reference evidence="2" key="2">
    <citation type="submission" date="2019-01" db="UniProtKB">
        <authorList>
            <consortium name="EnsemblPlants"/>
        </authorList>
    </citation>
    <scope>IDENTIFICATION</scope>
    <source>
        <strain evidence="2">cv. Heinz 1706</strain>
    </source>
</reference>
<dbReference type="InParanoid" id="A0A3Q7HLG3"/>
<keyword evidence="1" id="KW-0812">Transmembrane</keyword>
<feature type="transmembrane region" description="Helical" evidence="1">
    <location>
        <begin position="27"/>
        <end position="46"/>
    </location>
</feature>
<keyword evidence="3" id="KW-1185">Reference proteome</keyword>
<keyword evidence="1" id="KW-1133">Transmembrane helix</keyword>
<sequence>MPGLSGYGFLQNAMRFVRAHTILDPRLFFSMVSLVIHIAFIAYALVHWTTLGFKGASLATSISIWIQLIIFGLFMFFSKHITWDYAFSFETFHFHHILTNLKLAL</sequence>
<dbReference type="Proteomes" id="UP000004994">
    <property type="component" value="Chromosome 8"/>
</dbReference>
<keyword evidence="1" id="KW-0472">Membrane</keyword>
<evidence type="ECO:0000313" key="2">
    <source>
        <dbReference type="EnsemblPlants" id="Solyc08g013753.1.1"/>
    </source>
</evidence>
<dbReference type="STRING" id="4081.A0A3Q7HLG3"/>
<reference evidence="2" key="1">
    <citation type="journal article" date="2012" name="Nature">
        <title>The tomato genome sequence provides insights into fleshy fruit evolution.</title>
        <authorList>
            <consortium name="Tomato Genome Consortium"/>
        </authorList>
    </citation>
    <scope>NUCLEOTIDE SEQUENCE [LARGE SCALE GENOMIC DNA]</scope>
    <source>
        <strain evidence="2">cv. Heinz 1706</strain>
    </source>
</reference>
<protein>
    <submittedName>
        <fullName evidence="2">Uncharacterized protein</fullName>
    </submittedName>
</protein>
<accession>A0A3Q7HLG3</accession>
<name>A0A3Q7HLG3_SOLLC</name>
<dbReference type="Gramene" id="Solyc08g013753.1.1">
    <property type="protein sequence ID" value="Solyc08g013753.1.1"/>
    <property type="gene ID" value="Solyc08g013753.1"/>
</dbReference>
<dbReference type="AlphaFoldDB" id="A0A3Q7HLG3"/>
<dbReference type="PANTHER" id="PTHR11206">
    <property type="entry name" value="MULTIDRUG RESISTANCE PROTEIN"/>
    <property type="match status" value="1"/>
</dbReference>
<evidence type="ECO:0000313" key="3">
    <source>
        <dbReference type="Proteomes" id="UP000004994"/>
    </source>
</evidence>
<feature type="transmembrane region" description="Helical" evidence="1">
    <location>
        <begin position="58"/>
        <end position="77"/>
    </location>
</feature>
<organism evidence="2">
    <name type="scientific">Solanum lycopersicum</name>
    <name type="common">Tomato</name>
    <name type="synonym">Lycopersicon esculentum</name>
    <dbReference type="NCBI Taxonomy" id="4081"/>
    <lineage>
        <taxon>Eukaryota</taxon>
        <taxon>Viridiplantae</taxon>
        <taxon>Streptophyta</taxon>
        <taxon>Embryophyta</taxon>
        <taxon>Tracheophyta</taxon>
        <taxon>Spermatophyta</taxon>
        <taxon>Magnoliopsida</taxon>
        <taxon>eudicotyledons</taxon>
        <taxon>Gunneridae</taxon>
        <taxon>Pentapetalae</taxon>
        <taxon>asterids</taxon>
        <taxon>lamiids</taxon>
        <taxon>Solanales</taxon>
        <taxon>Solanaceae</taxon>
        <taxon>Solanoideae</taxon>
        <taxon>Solaneae</taxon>
        <taxon>Solanum</taxon>
        <taxon>Solanum subgen. Lycopersicon</taxon>
    </lineage>
</organism>
<dbReference type="EnsemblPlants" id="Solyc08g013753.1.1">
    <property type="protein sequence ID" value="Solyc08g013753.1.1"/>
    <property type="gene ID" value="Solyc08g013753.1"/>
</dbReference>